<feature type="compositionally biased region" description="Low complexity" evidence="1">
    <location>
        <begin position="134"/>
        <end position="145"/>
    </location>
</feature>
<feature type="compositionally biased region" description="Acidic residues" evidence="1">
    <location>
        <begin position="837"/>
        <end position="847"/>
    </location>
</feature>
<evidence type="ECO:0000313" key="4">
    <source>
        <dbReference type="Proteomes" id="UP000777482"/>
    </source>
</evidence>
<feature type="compositionally biased region" description="Low complexity" evidence="1">
    <location>
        <begin position="77"/>
        <end position="89"/>
    </location>
</feature>
<feature type="compositionally biased region" description="Polar residues" evidence="1">
    <location>
        <begin position="1031"/>
        <end position="1089"/>
    </location>
</feature>
<feature type="compositionally biased region" description="Basic and acidic residues" evidence="1">
    <location>
        <begin position="724"/>
        <end position="739"/>
    </location>
</feature>
<dbReference type="InterPro" id="IPR018564">
    <property type="entry name" value="Repl_chkpnt_MRC1_dom"/>
</dbReference>
<feature type="compositionally biased region" description="Acidic residues" evidence="1">
    <location>
        <begin position="1208"/>
        <end position="1239"/>
    </location>
</feature>
<feature type="compositionally biased region" description="Acidic residues" evidence="1">
    <location>
        <begin position="777"/>
        <end position="799"/>
    </location>
</feature>
<feature type="compositionally biased region" description="Basic and acidic residues" evidence="1">
    <location>
        <begin position="659"/>
        <end position="679"/>
    </location>
</feature>
<feature type="compositionally biased region" description="Polar residues" evidence="1">
    <location>
        <begin position="473"/>
        <end position="482"/>
    </location>
</feature>
<feature type="compositionally biased region" description="Acidic residues" evidence="1">
    <location>
        <begin position="1339"/>
        <end position="1348"/>
    </location>
</feature>
<dbReference type="Pfam" id="PF09444">
    <property type="entry name" value="MRC1"/>
    <property type="match status" value="1"/>
</dbReference>
<evidence type="ECO:0000256" key="1">
    <source>
        <dbReference type="SAM" id="MobiDB-lite"/>
    </source>
</evidence>
<accession>A0A9P7B7M9</accession>
<feature type="compositionally biased region" description="Basic and acidic residues" evidence="1">
    <location>
        <begin position="1367"/>
        <end position="1381"/>
    </location>
</feature>
<organism evidence="3 4">
    <name type="scientific">Rhodotorula mucilaginosa</name>
    <name type="common">Yeast</name>
    <name type="synonym">Rhodotorula rubra</name>
    <dbReference type="NCBI Taxonomy" id="5537"/>
    <lineage>
        <taxon>Eukaryota</taxon>
        <taxon>Fungi</taxon>
        <taxon>Dikarya</taxon>
        <taxon>Basidiomycota</taxon>
        <taxon>Pucciniomycotina</taxon>
        <taxon>Microbotryomycetes</taxon>
        <taxon>Sporidiobolales</taxon>
        <taxon>Sporidiobolaceae</taxon>
        <taxon>Rhodotorula</taxon>
    </lineage>
</organism>
<feature type="compositionally biased region" description="Acidic residues" evidence="1">
    <location>
        <begin position="899"/>
        <end position="909"/>
    </location>
</feature>
<feature type="compositionally biased region" description="Basic and acidic residues" evidence="1">
    <location>
        <begin position="324"/>
        <end position="345"/>
    </location>
</feature>
<gene>
    <name evidence="3" type="ORF">C6P46_003304</name>
</gene>
<feature type="compositionally biased region" description="Basic and acidic residues" evidence="1">
    <location>
        <begin position="856"/>
        <end position="871"/>
    </location>
</feature>
<feature type="compositionally biased region" description="Acidic residues" evidence="1">
    <location>
        <begin position="1131"/>
        <end position="1141"/>
    </location>
</feature>
<feature type="compositionally biased region" description="Polar residues" evidence="1">
    <location>
        <begin position="1328"/>
        <end position="1337"/>
    </location>
</feature>
<feature type="region of interest" description="Disordered" evidence="1">
    <location>
        <begin position="1316"/>
        <end position="1412"/>
    </location>
</feature>
<feature type="region of interest" description="Disordered" evidence="1">
    <location>
        <begin position="1113"/>
        <end position="1295"/>
    </location>
</feature>
<evidence type="ECO:0000259" key="2">
    <source>
        <dbReference type="Pfam" id="PF09444"/>
    </source>
</evidence>
<feature type="compositionally biased region" description="Acidic residues" evidence="1">
    <location>
        <begin position="352"/>
        <end position="377"/>
    </location>
</feature>
<feature type="region of interest" description="Disordered" evidence="1">
    <location>
        <begin position="1475"/>
        <end position="1539"/>
    </location>
</feature>
<evidence type="ECO:0000313" key="3">
    <source>
        <dbReference type="EMBL" id="KAG0662562.1"/>
    </source>
</evidence>
<dbReference type="Proteomes" id="UP000777482">
    <property type="component" value="Unassembled WGS sequence"/>
</dbReference>
<comment type="caution">
    <text evidence="3">The sequence shown here is derived from an EMBL/GenBank/DDBJ whole genome shotgun (WGS) entry which is preliminary data.</text>
</comment>
<feature type="compositionally biased region" description="Polar residues" evidence="1">
    <location>
        <begin position="1478"/>
        <end position="1496"/>
    </location>
</feature>
<feature type="compositionally biased region" description="Basic and acidic residues" evidence="1">
    <location>
        <begin position="296"/>
        <end position="307"/>
    </location>
</feature>
<feature type="compositionally biased region" description="Basic and acidic residues" evidence="1">
    <location>
        <begin position="404"/>
        <end position="419"/>
    </location>
</feature>
<feature type="compositionally biased region" description="Basic and acidic residues" evidence="1">
    <location>
        <begin position="748"/>
        <end position="762"/>
    </location>
</feature>
<name>A0A9P7B7M9_RHOMI</name>
<keyword evidence="4" id="KW-1185">Reference proteome</keyword>
<feature type="compositionally biased region" description="Acidic residues" evidence="1">
    <location>
        <begin position="872"/>
        <end position="881"/>
    </location>
</feature>
<feature type="compositionally biased region" description="Polar residues" evidence="1">
    <location>
        <begin position="235"/>
        <end position="247"/>
    </location>
</feature>
<feature type="compositionally biased region" description="Basic and acidic residues" evidence="1">
    <location>
        <begin position="566"/>
        <end position="593"/>
    </location>
</feature>
<feature type="compositionally biased region" description="Low complexity" evidence="1">
    <location>
        <begin position="528"/>
        <end position="548"/>
    </location>
</feature>
<feature type="compositionally biased region" description="Low complexity" evidence="1">
    <location>
        <begin position="27"/>
        <end position="48"/>
    </location>
</feature>
<feature type="compositionally biased region" description="Basic and acidic residues" evidence="1">
    <location>
        <begin position="1285"/>
        <end position="1295"/>
    </location>
</feature>
<feature type="region of interest" description="Disordered" evidence="1">
    <location>
        <begin position="211"/>
        <end position="419"/>
    </location>
</feature>
<feature type="region of interest" description="Disordered" evidence="1">
    <location>
        <begin position="1003"/>
        <end position="1091"/>
    </location>
</feature>
<feature type="compositionally biased region" description="Acidic residues" evidence="1">
    <location>
        <begin position="549"/>
        <end position="561"/>
    </location>
</feature>
<feature type="compositionally biased region" description="Basic and acidic residues" evidence="1">
    <location>
        <begin position="1240"/>
        <end position="1251"/>
    </location>
</feature>
<feature type="compositionally biased region" description="Basic and acidic residues" evidence="1">
    <location>
        <begin position="1262"/>
        <end position="1277"/>
    </location>
</feature>
<feature type="region of interest" description="Disordered" evidence="1">
    <location>
        <begin position="471"/>
        <end position="909"/>
    </location>
</feature>
<protein>
    <recommendedName>
        <fullName evidence="2">DNA replication checkpoint mediator MRC1 domain-containing protein</fullName>
    </recommendedName>
</protein>
<feature type="domain" description="DNA replication checkpoint mediator MRC1" evidence="2">
    <location>
        <begin position="1184"/>
        <end position="1315"/>
    </location>
</feature>
<proteinExistence type="predicted"/>
<reference evidence="3 4" key="1">
    <citation type="submission" date="2020-11" db="EMBL/GenBank/DDBJ databases">
        <title>Kefir isolates.</title>
        <authorList>
            <person name="Marcisauskas S."/>
            <person name="Kim Y."/>
            <person name="Blasche S."/>
        </authorList>
    </citation>
    <scope>NUCLEOTIDE SEQUENCE [LARGE SCALE GENOMIC DNA]</scope>
    <source>
        <strain evidence="3 4">KR</strain>
    </source>
</reference>
<feature type="compositionally biased region" description="Low complexity" evidence="1">
    <location>
        <begin position="1113"/>
        <end position="1126"/>
    </location>
</feature>
<feature type="compositionally biased region" description="Basic residues" evidence="1">
    <location>
        <begin position="387"/>
        <end position="403"/>
    </location>
</feature>
<dbReference type="EMBL" id="PUHQ01000026">
    <property type="protein sequence ID" value="KAG0662562.1"/>
    <property type="molecule type" value="Genomic_DNA"/>
</dbReference>
<feature type="region of interest" description="Disordered" evidence="1">
    <location>
        <begin position="1"/>
        <end position="191"/>
    </location>
</feature>
<feature type="compositionally biased region" description="Low complexity" evidence="1">
    <location>
        <begin position="595"/>
        <end position="607"/>
    </location>
</feature>
<feature type="compositionally biased region" description="Basic residues" evidence="1">
    <location>
        <begin position="623"/>
        <end position="635"/>
    </location>
</feature>
<dbReference type="OrthoDB" id="2537416at2759"/>
<feature type="compositionally biased region" description="Low complexity" evidence="1">
    <location>
        <begin position="219"/>
        <end position="234"/>
    </location>
</feature>
<feature type="compositionally biased region" description="Polar residues" evidence="1">
    <location>
        <begin position="1"/>
        <end position="26"/>
    </location>
</feature>
<feature type="compositionally biased region" description="Acidic residues" evidence="1">
    <location>
        <begin position="170"/>
        <end position="187"/>
    </location>
</feature>
<feature type="compositionally biased region" description="Low complexity" evidence="1">
    <location>
        <begin position="313"/>
        <end position="322"/>
    </location>
</feature>
<feature type="compositionally biased region" description="Polar residues" evidence="1">
    <location>
        <begin position="713"/>
        <end position="723"/>
    </location>
</feature>
<sequence>MAQEPSSTSSQEVAETSPAGSTESGLASSPSRRPVAAAAAAHSPSSDSTARTDYTLPAAKPLPRPKRTYGKAQQLSTAPPTAAPASIAPAAPPHPTLKETTSVVIPETDPNAPPASEPAFVHSPEDRVKKLVLATSSSSQTSASQHTTDPTSEEEVGSKSERPARRILGADEDAESDSSADDAEANGDDGGMATFLANRIRLEDLDAAVDKLEPATDKPAPAVSSSLPPLTPSTIDASQAVNPSSEATPVRASHDQQPTQHAPSSVDVGPTRPQAAPSPPPRRRRRAIESDESDQDIDHDKKARPARENGQLPTPAATAAPHASKKERLKLLAEKRRQEQSENRRGKSAIAEEPEAAAEEQDDKLEEEPEDVVDEVDAIMNEASTGKKGRNGLISRKRKSKGLTKKEQEEMEKTAAAHARKVDVHLAATSRPALSVTDVFKKRPLAARPPSPVRYVGRASTPQATRPVIDLLATSSSDSIENPDNDPAPTTPAYALKNVAASSKRSPRSDDIDDTPMPLRTLPTSFRPIGKIAKPGPAKKAAELNAAVADDEEEGLEEFDLGAELVRSREQEERARKEQEKEEKRRKLAERKQAALRASRGRAPAARATEDSDSDLDIEGAPKPKKGVRHSRRSRSPSAAADTLAEYASRKHSSPKRTAALDELLRFARASSEHPHSDDVEPSESQFKVAGKTFGANLDPNKRYLPGAKNRRQQAPVTVTQDINNEHLQRKMREQNAKERAKKQRKYRQMEQTRENEPKELESVNVNAMVKAKKEREEDDEKMEEEDDGDYVDEEEGGDEYNSADIGSDGDDEDDVGSGSDVPLAHGRVPTPAPQNSDDDDLFDSEGEPVLPKSSQNDDRLGKAPDARDAFSDAEDEDEDSMLPPAFSRKARKAARIVDDEEEAQEEEDFAAVPAALGGSLEGVTPKKTRVELGGLLGDVGGDDGGFSQFFNSQFSPGGDGASVGGFLRRDDEVFEPPAPTMFAVQPLISTAERAQDAARLEARGGFNDLAPATPREVAAPRQYINEKGLLTQTRPAANSDSPSDTPLRSHRQTYSTLDSQSQAMEETQLASAQTPTQITQRATASQRPNALRRTEALSNLESVAEVAPTEMAATEVVATADDPVTQVEETQPDADTQDESQDIRPSAAQVPAPGAPANAFTLMQAAAARKPEPKVARPPKGRGGNAFLETEANLSDEEGDRVFGGVSDDENEEDHDQELAELVDNTKEDEEVEAEQDEEAARLHREKEAEAEQAALARAQRIADGKERNKRGRNELSDDDFDDDYARSNRREKQARVVVETVADLKANDETRGFGDVLEKGCVPETNDASWLNQTQEESADEDDEMDAAPSDVFGSKGARINPYDVRAEVINRQRERDDAGESAEDTESMLDHRLSVLSPPLPGFTTSSPSREIEINDRLVSAGVGKKKRVDHIDVSELVPCFAPSPQLLTSPGQQSQSLYSSTTAEVQYSAVGGDESQSMSAAVTSSRSAITSFKRTEKSKTQAAIGGGTSNKAKAKGTPLTAKPSRLGNYRKRDAA</sequence>